<reference evidence="2" key="1">
    <citation type="journal article" date="2017" name="Nature">
        <title>The genome of Chenopodium quinoa.</title>
        <authorList>
            <person name="Jarvis D.E."/>
            <person name="Ho Y.S."/>
            <person name="Lightfoot D.J."/>
            <person name="Schmoeckel S.M."/>
            <person name="Li B."/>
            <person name="Borm T.J.A."/>
            <person name="Ohyanagi H."/>
            <person name="Mineta K."/>
            <person name="Michell C.T."/>
            <person name="Saber N."/>
            <person name="Kharbatia N.M."/>
            <person name="Rupper R.R."/>
            <person name="Sharp A.R."/>
            <person name="Dally N."/>
            <person name="Boughton B.A."/>
            <person name="Woo Y.H."/>
            <person name="Gao G."/>
            <person name="Schijlen E.G.W.M."/>
            <person name="Guo X."/>
            <person name="Momin A.A."/>
            <person name="Negrao S."/>
            <person name="Al-Babili S."/>
            <person name="Gehring C."/>
            <person name="Roessner U."/>
            <person name="Jung C."/>
            <person name="Murphy K."/>
            <person name="Arold S.T."/>
            <person name="Gojobori T."/>
            <person name="van der Linden C.G."/>
            <person name="van Loo E.N."/>
            <person name="Jellen E.N."/>
            <person name="Maughan P.J."/>
            <person name="Tester M."/>
        </authorList>
    </citation>
    <scope>NUCLEOTIDE SEQUENCE [LARGE SCALE GENOMIC DNA]</scope>
    <source>
        <strain evidence="2">cv. PI 614886</strain>
    </source>
</reference>
<dbReference type="AlphaFoldDB" id="A0A803MLN1"/>
<dbReference type="GO" id="GO:0010089">
    <property type="term" value="P:xylem development"/>
    <property type="evidence" value="ECO:0007669"/>
    <property type="project" value="InterPro"/>
</dbReference>
<dbReference type="Proteomes" id="UP000596660">
    <property type="component" value="Unplaced"/>
</dbReference>
<protein>
    <submittedName>
        <fullName evidence="2">Uncharacterized protein</fullName>
    </submittedName>
</protein>
<dbReference type="GO" id="GO:0033612">
    <property type="term" value="F:receptor serine/threonine kinase binding"/>
    <property type="evidence" value="ECO:0007669"/>
    <property type="project" value="InterPro"/>
</dbReference>
<dbReference type="OMA" id="PRENYTK"/>
<evidence type="ECO:0000313" key="3">
    <source>
        <dbReference type="Proteomes" id="UP000596660"/>
    </source>
</evidence>
<dbReference type="GO" id="GO:0048046">
    <property type="term" value="C:apoplast"/>
    <property type="evidence" value="ECO:0007669"/>
    <property type="project" value="TreeGrafter"/>
</dbReference>
<feature type="compositionally biased region" description="Polar residues" evidence="1">
    <location>
        <begin position="49"/>
        <end position="60"/>
    </location>
</feature>
<name>A0A803MLN1_CHEQI</name>
<dbReference type="InterPro" id="IPR037495">
    <property type="entry name" value="CLE41/42/44"/>
</dbReference>
<keyword evidence="3" id="KW-1185">Reference proteome</keyword>
<evidence type="ECO:0000256" key="1">
    <source>
        <dbReference type="SAM" id="MobiDB-lite"/>
    </source>
</evidence>
<proteinExistence type="predicted"/>
<dbReference type="PANTHER" id="PTHR35301:SF1">
    <property type="entry name" value="CLAVATA3_ESR (CLE)-RELATED PROTEIN 41-RELATED"/>
    <property type="match status" value="1"/>
</dbReference>
<dbReference type="PANTHER" id="PTHR35301">
    <property type="entry name" value="CLAVATA3/ESR (CLE)-RELATED PROTEIN 41-RELATED"/>
    <property type="match status" value="1"/>
</dbReference>
<evidence type="ECO:0000313" key="2">
    <source>
        <dbReference type="EnsemblPlants" id="AUR62031843-RA:cds"/>
    </source>
</evidence>
<reference evidence="2" key="2">
    <citation type="submission" date="2021-03" db="UniProtKB">
        <authorList>
            <consortium name="EnsemblPlants"/>
        </authorList>
    </citation>
    <scope>IDENTIFICATION</scope>
</reference>
<dbReference type="EnsemblPlants" id="AUR62031843-RA">
    <property type="protein sequence ID" value="AUR62031843-RA:cds"/>
    <property type="gene ID" value="AUR62031843"/>
</dbReference>
<feature type="compositionally biased region" description="Low complexity" evidence="1">
    <location>
        <begin position="61"/>
        <end position="76"/>
    </location>
</feature>
<dbReference type="Gramene" id="AUR62031843-RA">
    <property type="protein sequence ID" value="AUR62031843-RA:cds"/>
    <property type="gene ID" value="AUR62031843"/>
</dbReference>
<feature type="region of interest" description="Disordered" evidence="1">
    <location>
        <begin position="49"/>
        <end position="111"/>
    </location>
</feature>
<organism evidence="2 3">
    <name type="scientific">Chenopodium quinoa</name>
    <name type="common">Quinoa</name>
    <dbReference type="NCBI Taxonomy" id="63459"/>
    <lineage>
        <taxon>Eukaryota</taxon>
        <taxon>Viridiplantae</taxon>
        <taxon>Streptophyta</taxon>
        <taxon>Embryophyta</taxon>
        <taxon>Tracheophyta</taxon>
        <taxon>Spermatophyta</taxon>
        <taxon>Magnoliopsida</taxon>
        <taxon>eudicotyledons</taxon>
        <taxon>Gunneridae</taxon>
        <taxon>Pentapetalae</taxon>
        <taxon>Caryophyllales</taxon>
        <taxon>Chenopodiaceae</taxon>
        <taxon>Chenopodioideae</taxon>
        <taxon>Atripliceae</taxon>
        <taxon>Chenopodium</taxon>
    </lineage>
</organism>
<sequence>MAKTNNKTPPSSSPRENNYNKSQPFILFLSFLFIFLLLARPADQIRHSNMVSEPDSQTLPASTASTSSSSTATTSTLRPNKKAHHEKTLPSKQFEASEHEVPSGPNPISNR</sequence>
<accession>A0A803MLN1</accession>